<evidence type="ECO:0000313" key="2">
    <source>
        <dbReference type="Proteomes" id="UP000574067"/>
    </source>
</evidence>
<sequence length="85" mass="8819">MKQREVQDANNMRWTCVEALSGVGDASDASAEAAADKLENGDGTVPVACTPSGGASSLRIRMPRGWEESASDEELLAAIAAAEHS</sequence>
<organism evidence="1 2">
    <name type="scientific">Azohydromonas caseinilytica</name>
    <dbReference type="NCBI Taxonomy" id="2728836"/>
    <lineage>
        <taxon>Bacteria</taxon>
        <taxon>Pseudomonadati</taxon>
        <taxon>Pseudomonadota</taxon>
        <taxon>Betaproteobacteria</taxon>
        <taxon>Burkholderiales</taxon>
        <taxon>Sphaerotilaceae</taxon>
        <taxon>Azohydromonas</taxon>
    </lineage>
</organism>
<dbReference type="EMBL" id="JABBFW010000001">
    <property type="protein sequence ID" value="NML13592.1"/>
    <property type="molecule type" value="Genomic_DNA"/>
</dbReference>
<dbReference type="RefSeq" id="WP_169158507.1">
    <property type="nucleotide sequence ID" value="NZ_JABBFW010000001.1"/>
</dbReference>
<dbReference type="Proteomes" id="UP000574067">
    <property type="component" value="Unassembled WGS sequence"/>
</dbReference>
<proteinExistence type="predicted"/>
<accession>A0A848F2G0</accession>
<protein>
    <submittedName>
        <fullName evidence="1">Uncharacterized protein</fullName>
    </submittedName>
</protein>
<evidence type="ECO:0000313" key="1">
    <source>
        <dbReference type="EMBL" id="NML13592.1"/>
    </source>
</evidence>
<keyword evidence="2" id="KW-1185">Reference proteome</keyword>
<gene>
    <name evidence="1" type="ORF">HHL10_01175</name>
</gene>
<name>A0A848F2G0_9BURK</name>
<dbReference type="AlphaFoldDB" id="A0A848F2G0"/>
<comment type="caution">
    <text evidence="1">The sequence shown here is derived from an EMBL/GenBank/DDBJ whole genome shotgun (WGS) entry which is preliminary data.</text>
</comment>
<reference evidence="1 2" key="1">
    <citation type="submission" date="2020-04" db="EMBL/GenBank/DDBJ databases">
        <title>Azohydromonas sp. isolated from soil.</title>
        <authorList>
            <person name="Dahal R.H."/>
        </authorList>
    </citation>
    <scope>NUCLEOTIDE SEQUENCE [LARGE SCALE GENOMIC DNA]</scope>
    <source>
        <strain evidence="1 2">G-1-1-14</strain>
    </source>
</reference>